<dbReference type="PROSITE" id="PS00463">
    <property type="entry name" value="ZN2_CY6_FUNGAL_1"/>
    <property type="match status" value="1"/>
</dbReference>
<dbReference type="Proteomes" id="UP000267145">
    <property type="component" value="Unassembled WGS sequence"/>
</dbReference>
<dbReference type="Gene3D" id="4.10.240.10">
    <property type="entry name" value="Zn(2)-C6 fungal-type DNA-binding domain"/>
    <property type="match status" value="1"/>
</dbReference>
<dbReference type="RefSeq" id="XP_028492292.1">
    <property type="nucleotide sequence ID" value="XM_028635121.1"/>
</dbReference>
<evidence type="ECO:0000256" key="3">
    <source>
        <dbReference type="SAM" id="MobiDB-lite"/>
    </source>
</evidence>
<comment type="caution">
    <text evidence="5">The sequence shown here is derived from an EMBL/GenBank/DDBJ whole genome shotgun (WGS) entry which is preliminary data.</text>
</comment>
<dbReference type="GO" id="GO:0003677">
    <property type="term" value="F:DNA binding"/>
    <property type="evidence" value="ECO:0007669"/>
    <property type="project" value="InterPro"/>
</dbReference>
<dbReference type="GeneID" id="39604562"/>
<organism evidence="5 6">
    <name type="scientific">Verticillium nonalfalfae</name>
    <dbReference type="NCBI Taxonomy" id="1051616"/>
    <lineage>
        <taxon>Eukaryota</taxon>
        <taxon>Fungi</taxon>
        <taxon>Dikarya</taxon>
        <taxon>Ascomycota</taxon>
        <taxon>Pezizomycotina</taxon>
        <taxon>Sordariomycetes</taxon>
        <taxon>Hypocreomycetidae</taxon>
        <taxon>Glomerellales</taxon>
        <taxon>Plectosphaerellaceae</taxon>
        <taxon>Verticillium</taxon>
    </lineage>
</organism>
<dbReference type="GO" id="GO:0005634">
    <property type="term" value="C:nucleus"/>
    <property type="evidence" value="ECO:0007669"/>
    <property type="project" value="TreeGrafter"/>
</dbReference>
<evidence type="ECO:0000313" key="5">
    <source>
        <dbReference type="EMBL" id="RNJ54134.1"/>
    </source>
</evidence>
<dbReference type="InterPro" id="IPR036864">
    <property type="entry name" value="Zn2-C6_fun-type_DNA-bd_sf"/>
</dbReference>
<evidence type="ECO:0000259" key="4">
    <source>
        <dbReference type="PROSITE" id="PS50048"/>
    </source>
</evidence>
<keyword evidence="6" id="KW-1185">Reference proteome</keyword>
<dbReference type="STRING" id="1051616.A0A3M9Y1I6"/>
<reference evidence="5 6" key="1">
    <citation type="submission" date="2018-10" db="EMBL/GenBank/DDBJ databases">
        <title>Genome sequence of Verticillium nonalfalfae VnAa140.</title>
        <authorList>
            <person name="Stajich J.E."/>
            <person name="Kasson M.T."/>
        </authorList>
    </citation>
    <scope>NUCLEOTIDE SEQUENCE [LARGE SCALE GENOMIC DNA]</scope>
    <source>
        <strain evidence="5 6">VnAa140</strain>
    </source>
</reference>
<dbReference type="PANTHER" id="PTHR31668:SF23">
    <property type="entry name" value="ZN(II)2CYS6 TRANSCRIPTION FACTOR (EUROFUNG)"/>
    <property type="match status" value="1"/>
</dbReference>
<dbReference type="CDD" id="cd12148">
    <property type="entry name" value="fungal_TF_MHR"/>
    <property type="match status" value="1"/>
</dbReference>
<accession>A0A3M9Y1I6</accession>
<keyword evidence="2" id="KW-0539">Nucleus</keyword>
<dbReference type="EMBL" id="RBVV01000114">
    <property type="protein sequence ID" value="RNJ54134.1"/>
    <property type="molecule type" value="Genomic_DNA"/>
</dbReference>
<dbReference type="GO" id="GO:0001080">
    <property type="term" value="P:nitrogen catabolite activation of transcription from RNA polymerase II promoter"/>
    <property type="evidence" value="ECO:0007669"/>
    <property type="project" value="TreeGrafter"/>
</dbReference>
<sequence>MIPGQTVSAQAGQRRRFTIQSDFGSARQSRSRKSRPCDACRKRKTACVIRSAPPCVFCKTRGLDCQSSGAAARTNTPTPVSPGATSELPERVPTLSPEVVVSHNPQLPAHTHASPSVDASAGAVRLDASASSPGGLPIFSTPSSVPSIGVPPLIRTLEDNPGQTSHSMGLAAEQDANLLSSFRSVIMNGLEIDAEFVQVCPGSQETGKPPVHFYLVVNEFFPHDDKVKEECSDAIEELVAPHSDGLIRAYFKHVHPVLPVVSKGRFLRRYAENRRQMSASLRGAIYALACVFWDQEPSLAGPCPFEQHAVADIALTSLQRELDSPNLDKLQASLLLLHLKPCDVDSVEHPRTWTKTAETVACAQMIGLHQDAEMWNIPAWEKKLRKKMWWATFAADVWSSLGHGNPPHIYPGSYSTSQLTIEDMSFDEDVPADLQQFADTASSSKQRFTAVRFLEHVKLAQILREALGISFQVPRNTTTDESFMSPRRTLIDMKADLSHWQDMLPRCLLIPTHPSDLACHNAALHLGDYATQALIFRGLMAPATRASRSEPASNLRKWFPVALGEFAGFPAYMARINLQDLNGFWGRHARSQLILCGNFLIYLFLLAADKEDVRAAYSLIDSFHGSLSRLESLAGPAAMLLIGPVALRMNSFFAQAPDLMRGLSQVEGLTPGG</sequence>
<feature type="region of interest" description="Disordered" evidence="3">
    <location>
        <begin position="67"/>
        <end position="90"/>
    </location>
</feature>
<dbReference type="InterPro" id="IPR001138">
    <property type="entry name" value="Zn2Cys6_DnaBD"/>
</dbReference>
<evidence type="ECO:0000256" key="2">
    <source>
        <dbReference type="ARBA" id="ARBA00023242"/>
    </source>
</evidence>
<dbReference type="Pfam" id="PF04082">
    <property type="entry name" value="Fungal_trans"/>
    <property type="match status" value="1"/>
</dbReference>
<dbReference type="PANTHER" id="PTHR31668">
    <property type="entry name" value="GLUCOSE TRANSPORT TRANSCRIPTION REGULATOR RGT1-RELATED-RELATED"/>
    <property type="match status" value="1"/>
</dbReference>
<dbReference type="GO" id="GO:0000981">
    <property type="term" value="F:DNA-binding transcription factor activity, RNA polymerase II-specific"/>
    <property type="evidence" value="ECO:0007669"/>
    <property type="project" value="InterPro"/>
</dbReference>
<dbReference type="InterPro" id="IPR007219">
    <property type="entry name" value="XnlR_reg_dom"/>
</dbReference>
<gene>
    <name evidence="5" type="ORF">D7B24_000873</name>
</gene>
<evidence type="ECO:0000313" key="6">
    <source>
        <dbReference type="Proteomes" id="UP000267145"/>
    </source>
</evidence>
<evidence type="ECO:0000256" key="1">
    <source>
        <dbReference type="ARBA" id="ARBA00022723"/>
    </source>
</evidence>
<dbReference type="SUPFAM" id="SSF57701">
    <property type="entry name" value="Zn2/Cys6 DNA-binding domain"/>
    <property type="match status" value="1"/>
</dbReference>
<dbReference type="CDD" id="cd00067">
    <property type="entry name" value="GAL4"/>
    <property type="match status" value="1"/>
</dbReference>
<feature type="domain" description="Zn(2)-C6 fungal-type" evidence="4">
    <location>
        <begin position="36"/>
        <end position="65"/>
    </location>
</feature>
<dbReference type="AlphaFoldDB" id="A0A3M9Y1I6"/>
<keyword evidence="1" id="KW-0479">Metal-binding</keyword>
<dbReference type="GO" id="GO:0006351">
    <property type="term" value="P:DNA-templated transcription"/>
    <property type="evidence" value="ECO:0007669"/>
    <property type="project" value="InterPro"/>
</dbReference>
<name>A0A3M9Y1I6_9PEZI</name>
<dbReference type="InterPro" id="IPR050797">
    <property type="entry name" value="Carb_Metab_Trans_Reg"/>
</dbReference>
<dbReference type="PROSITE" id="PS50048">
    <property type="entry name" value="ZN2_CY6_FUNGAL_2"/>
    <property type="match status" value="1"/>
</dbReference>
<proteinExistence type="predicted"/>
<dbReference type="GO" id="GO:0008270">
    <property type="term" value="F:zinc ion binding"/>
    <property type="evidence" value="ECO:0007669"/>
    <property type="project" value="InterPro"/>
</dbReference>
<feature type="compositionally biased region" description="Polar residues" evidence="3">
    <location>
        <begin position="67"/>
        <end position="78"/>
    </location>
</feature>
<protein>
    <recommendedName>
        <fullName evidence="4">Zn(2)-C6 fungal-type domain-containing protein</fullName>
    </recommendedName>
</protein>